<gene>
    <name evidence="4" type="ORF">HPE63_14190</name>
</gene>
<keyword evidence="2" id="KW-0732">Signal</keyword>
<dbReference type="Pfam" id="PF07676">
    <property type="entry name" value="PD40"/>
    <property type="match status" value="1"/>
</dbReference>
<dbReference type="RefSeq" id="WP_188314953.1">
    <property type="nucleotide sequence ID" value="NZ_JABTCG010000005.1"/>
</dbReference>
<feature type="signal peptide" evidence="2">
    <location>
        <begin position="1"/>
        <end position="23"/>
    </location>
</feature>
<organism evidence="4 5">
    <name type="scientific">Maribacter arenosus</name>
    <dbReference type="NCBI Taxonomy" id="1854708"/>
    <lineage>
        <taxon>Bacteria</taxon>
        <taxon>Pseudomonadati</taxon>
        <taxon>Bacteroidota</taxon>
        <taxon>Flavobacteriia</taxon>
        <taxon>Flavobacteriales</taxon>
        <taxon>Flavobacteriaceae</taxon>
        <taxon>Maribacter</taxon>
    </lineage>
</organism>
<dbReference type="Pfam" id="PF08450">
    <property type="entry name" value="SGL"/>
    <property type="match status" value="1"/>
</dbReference>
<accession>A0ABR7VDW4</accession>
<dbReference type="Gene3D" id="2.60.120.200">
    <property type="match status" value="1"/>
</dbReference>
<evidence type="ECO:0000259" key="3">
    <source>
        <dbReference type="Pfam" id="PF08450"/>
    </source>
</evidence>
<proteinExistence type="inferred from homology"/>
<comment type="caution">
    <text evidence="4">The sequence shown here is derived from an EMBL/GenBank/DDBJ whole genome shotgun (WGS) entry which is preliminary data.</text>
</comment>
<feature type="chain" id="PRO_5046935001" evidence="2">
    <location>
        <begin position="24"/>
        <end position="506"/>
    </location>
</feature>
<dbReference type="PANTHER" id="PTHR36842">
    <property type="entry name" value="PROTEIN TOLB HOMOLOG"/>
    <property type="match status" value="1"/>
</dbReference>
<evidence type="ECO:0000256" key="2">
    <source>
        <dbReference type="SAM" id="SignalP"/>
    </source>
</evidence>
<evidence type="ECO:0000313" key="4">
    <source>
        <dbReference type="EMBL" id="MBD0851828.1"/>
    </source>
</evidence>
<dbReference type="EMBL" id="JABTCG010000005">
    <property type="protein sequence ID" value="MBD0851828.1"/>
    <property type="molecule type" value="Genomic_DNA"/>
</dbReference>
<dbReference type="PANTHER" id="PTHR36842:SF1">
    <property type="entry name" value="PROTEIN TOLB"/>
    <property type="match status" value="1"/>
</dbReference>
<dbReference type="SUPFAM" id="SSF82171">
    <property type="entry name" value="DPP6 N-terminal domain-like"/>
    <property type="match status" value="1"/>
</dbReference>
<dbReference type="InterPro" id="IPR011042">
    <property type="entry name" value="6-blade_b-propeller_TolB-like"/>
</dbReference>
<dbReference type="InterPro" id="IPR013658">
    <property type="entry name" value="SGL"/>
</dbReference>
<sequence>MKNPKRILMGCLVVFLGTLIGNAQNQIGIFENNLDIGSCKLTGSAKYSEADQTYILNGSGTNMWFGKDDFQYLWTTIQGDFILRAEVSFIGEGVDPHRKVGWIVKNSLDTNSKHVNASTHGDGLTSLQYRKEVGADTEEVVSSNTSPDVIQLERRGDTYIMSTAKFGEEFTSVELPSVQLDNEVYVGIYICSHNPDVLERATYRNVRIIRPVDSDYVPYRDYLGSNLEIMDVATGNREIIYRSAHSIQAPNWTVDGKKLIYNSKGHLYNYELASHKITPLNTGFAVNNNNDHVLTLDGKLLGISNHNQENDGTSAIYYMPTEGDSLPKMVTKPGVGASYFHGWSPDSKKMVFTGNRDGAYNIVTIDTASGKEQKLTDLDTLDDGPEYSPDGNYIFFNSARTGTMQLWRMDPDGKNQIQLTFDEHNDWFPHISPDEKWIVFISFPKEVDPSDHPFYKHCLLRIMPYEGGTPKVIAYIYGGQGTINVPSWSPDSKKIAFVTNTNMGYH</sequence>
<keyword evidence="5" id="KW-1185">Reference proteome</keyword>
<dbReference type="Gene3D" id="2.120.10.30">
    <property type="entry name" value="TolB, C-terminal domain"/>
    <property type="match status" value="1"/>
</dbReference>
<dbReference type="Proteomes" id="UP000598350">
    <property type="component" value="Unassembled WGS sequence"/>
</dbReference>
<reference evidence="4 5" key="1">
    <citation type="submission" date="2020-05" db="EMBL/GenBank/DDBJ databases">
        <title>The draft genome sequence of Maribacter arenosus CAU 1321.</title>
        <authorList>
            <person name="Mu L."/>
        </authorList>
    </citation>
    <scope>NUCLEOTIDE SEQUENCE [LARGE SCALE GENOMIC DNA]</scope>
    <source>
        <strain evidence="4 5">CAU 1321</strain>
    </source>
</reference>
<name>A0ABR7VDW4_9FLAO</name>
<evidence type="ECO:0000313" key="5">
    <source>
        <dbReference type="Proteomes" id="UP000598350"/>
    </source>
</evidence>
<comment type="similarity">
    <text evidence="1">Belongs to the TolB family.</text>
</comment>
<dbReference type="InterPro" id="IPR011659">
    <property type="entry name" value="WD40"/>
</dbReference>
<protein>
    <submittedName>
        <fullName evidence="4">TolB family protein</fullName>
    </submittedName>
</protein>
<feature type="domain" description="SMP-30/Gluconolactonase/LRE-like region" evidence="3">
    <location>
        <begin position="219"/>
        <end position="415"/>
    </location>
</feature>
<evidence type="ECO:0000256" key="1">
    <source>
        <dbReference type="ARBA" id="ARBA00009820"/>
    </source>
</evidence>